<dbReference type="STRING" id="1801732.A2814_03530"/>
<dbReference type="SUPFAM" id="SSF56784">
    <property type="entry name" value="HAD-like"/>
    <property type="match status" value="1"/>
</dbReference>
<sequence>MKYIFDFDDVLFHTTRRRQEHLYPFLEKMGVAHEKINEYYNKIRGQQFSVKNLLKYFSLKEEMYEEIMRESKIFLNKDLVKLVKKAGKNNCYIITYGDKEFQLDKIKRAGVDSLFFEIIVVPTDEKKEIIEKICAKHADEKVIFIDDKAKHFEKLDFKKYPNLKTILYTGQDLSNLTNNVQ</sequence>
<comment type="caution">
    <text evidence="1">The sequence shown here is derived from an EMBL/GenBank/DDBJ whole genome shotgun (WGS) entry which is preliminary data.</text>
</comment>
<dbReference type="EMBL" id="MFTI01000013">
    <property type="protein sequence ID" value="OGI60855.1"/>
    <property type="molecule type" value="Genomic_DNA"/>
</dbReference>
<dbReference type="Proteomes" id="UP000177869">
    <property type="component" value="Unassembled WGS sequence"/>
</dbReference>
<organism evidence="1 2">
    <name type="scientific">Candidatus Nomurabacteria bacterium RIFCSPHIGHO2_01_FULL_38_19</name>
    <dbReference type="NCBI Taxonomy" id="1801732"/>
    <lineage>
        <taxon>Bacteria</taxon>
        <taxon>Candidatus Nomuraibacteriota</taxon>
    </lineage>
</organism>
<protein>
    <recommendedName>
        <fullName evidence="3">FCP1 homology domain-containing protein</fullName>
    </recommendedName>
</protein>
<dbReference type="InterPro" id="IPR036412">
    <property type="entry name" value="HAD-like_sf"/>
</dbReference>
<name>A0A1F6UTZ7_9BACT</name>
<gene>
    <name evidence="1" type="ORF">A2814_03530</name>
</gene>
<proteinExistence type="predicted"/>
<evidence type="ECO:0000313" key="2">
    <source>
        <dbReference type="Proteomes" id="UP000177869"/>
    </source>
</evidence>
<dbReference type="InterPro" id="IPR023214">
    <property type="entry name" value="HAD_sf"/>
</dbReference>
<accession>A0A1F6UTZ7</accession>
<dbReference type="AlphaFoldDB" id="A0A1F6UTZ7"/>
<evidence type="ECO:0008006" key="3">
    <source>
        <dbReference type="Google" id="ProtNLM"/>
    </source>
</evidence>
<evidence type="ECO:0000313" key="1">
    <source>
        <dbReference type="EMBL" id="OGI60855.1"/>
    </source>
</evidence>
<dbReference type="Gene3D" id="3.40.50.1000">
    <property type="entry name" value="HAD superfamily/HAD-like"/>
    <property type="match status" value="1"/>
</dbReference>
<reference evidence="1 2" key="1">
    <citation type="journal article" date="2016" name="Nat. Commun.">
        <title>Thousands of microbial genomes shed light on interconnected biogeochemical processes in an aquifer system.</title>
        <authorList>
            <person name="Anantharaman K."/>
            <person name="Brown C.T."/>
            <person name="Hug L.A."/>
            <person name="Sharon I."/>
            <person name="Castelle C.J."/>
            <person name="Probst A.J."/>
            <person name="Thomas B.C."/>
            <person name="Singh A."/>
            <person name="Wilkins M.J."/>
            <person name="Karaoz U."/>
            <person name="Brodie E.L."/>
            <person name="Williams K.H."/>
            <person name="Hubbard S.S."/>
            <person name="Banfield J.F."/>
        </authorList>
    </citation>
    <scope>NUCLEOTIDE SEQUENCE [LARGE SCALE GENOMIC DNA]</scope>
</reference>